<evidence type="ECO:0000313" key="1">
    <source>
        <dbReference type="EMBL" id="KXZ42405.1"/>
    </source>
</evidence>
<evidence type="ECO:0000313" key="2">
    <source>
        <dbReference type="Proteomes" id="UP000075714"/>
    </source>
</evidence>
<accession>A0A150FYW9</accession>
<gene>
    <name evidence="1" type="ORF">GPECTOR_151g46</name>
</gene>
<comment type="caution">
    <text evidence="1">The sequence shown here is derived from an EMBL/GenBank/DDBJ whole genome shotgun (WGS) entry which is preliminary data.</text>
</comment>
<protein>
    <recommendedName>
        <fullName evidence="3">BTB domain-containing protein</fullName>
    </recommendedName>
</protein>
<evidence type="ECO:0008006" key="3">
    <source>
        <dbReference type="Google" id="ProtNLM"/>
    </source>
</evidence>
<dbReference type="AlphaFoldDB" id="A0A150FYW9"/>
<sequence length="219" mass="22901">MAELRAYPSALVAWNNVWSLHNLAIKYDMPVVGAACADFLSRNKASLTLDAPLASPKNVLMAASLCSRYSSGCATPVGCPAAAAGERSPPERLAAAASVTPTHGSAATRPAVEAGRVELTFPSGETLSAQTFALQNASRVLKEALSKPLATPGVLTLGNDDCLAAWSAVVQMAEMSAYPPELVNWDTLAGLLRLADKYDMPMVGAACADFIARNATRQH</sequence>
<dbReference type="InterPro" id="IPR011333">
    <property type="entry name" value="SKP1/BTB/POZ_sf"/>
</dbReference>
<reference evidence="2" key="1">
    <citation type="journal article" date="2016" name="Nat. Commun.">
        <title>The Gonium pectorale genome demonstrates co-option of cell cycle regulation during the evolution of multicellularity.</title>
        <authorList>
            <person name="Hanschen E.R."/>
            <person name="Marriage T.N."/>
            <person name="Ferris P.J."/>
            <person name="Hamaji T."/>
            <person name="Toyoda A."/>
            <person name="Fujiyama A."/>
            <person name="Neme R."/>
            <person name="Noguchi H."/>
            <person name="Minakuchi Y."/>
            <person name="Suzuki M."/>
            <person name="Kawai-Toyooka H."/>
            <person name="Smith D.R."/>
            <person name="Sparks H."/>
            <person name="Anderson J."/>
            <person name="Bakaric R."/>
            <person name="Luria V."/>
            <person name="Karger A."/>
            <person name="Kirschner M.W."/>
            <person name="Durand P.M."/>
            <person name="Michod R.E."/>
            <person name="Nozaki H."/>
            <person name="Olson B.J."/>
        </authorList>
    </citation>
    <scope>NUCLEOTIDE SEQUENCE [LARGE SCALE GENOMIC DNA]</scope>
    <source>
        <strain evidence="2">NIES-2863</strain>
    </source>
</reference>
<name>A0A150FYW9_GONPE</name>
<keyword evidence="2" id="KW-1185">Reference proteome</keyword>
<organism evidence="1 2">
    <name type="scientific">Gonium pectorale</name>
    <name type="common">Green alga</name>
    <dbReference type="NCBI Taxonomy" id="33097"/>
    <lineage>
        <taxon>Eukaryota</taxon>
        <taxon>Viridiplantae</taxon>
        <taxon>Chlorophyta</taxon>
        <taxon>core chlorophytes</taxon>
        <taxon>Chlorophyceae</taxon>
        <taxon>CS clade</taxon>
        <taxon>Chlamydomonadales</taxon>
        <taxon>Volvocaceae</taxon>
        <taxon>Gonium</taxon>
    </lineage>
</organism>
<proteinExistence type="predicted"/>
<dbReference type="EMBL" id="LSYV01000151">
    <property type="protein sequence ID" value="KXZ42405.1"/>
    <property type="molecule type" value="Genomic_DNA"/>
</dbReference>
<dbReference type="STRING" id="33097.A0A150FYW9"/>
<dbReference type="Proteomes" id="UP000075714">
    <property type="component" value="Unassembled WGS sequence"/>
</dbReference>
<dbReference type="Gene3D" id="3.30.710.10">
    <property type="entry name" value="Potassium Channel Kv1.1, Chain A"/>
    <property type="match status" value="1"/>
</dbReference>